<keyword evidence="2" id="KW-0813">Transport</keyword>
<feature type="region of interest" description="Disordered" evidence="9">
    <location>
        <begin position="592"/>
        <end position="613"/>
    </location>
</feature>
<dbReference type="PANTHER" id="PTHR48041:SF139">
    <property type="entry name" value="PROTEIN SCARLET"/>
    <property type="match status" value="1"/>
</dbReference>
<sequence length="932" mass="99869">MHPLSVQAEGTTRQLDPGRPWTVGSSPYADIRVSSAAVQEIHLILRWSGGCWTAEDRGTPTGTAMNGYLLMAHMAAIVDGRTVLTLAPHTGAPAEMILTEAPAAAAPSLPEPVEPEAQQPPAPAGHETEAAADYGHVPGEALPSSAEPTVAAVPMRGWSQEDDQQGEGTRDDDGPPTSQDSSGKPVDLSAPVVEDQQRCWVNRPDHAEVLPALPSPEDERSGMRLSPAFRAANAGGSIVVGRDASSDVLIDGLLVSRKHARITRTPEGATITDLGSTNGTWVDGRRISGTVALKPGAQVVIGGVPFRQTANGLSELIRAEGNMSIVVRDLTFSVPDRINPKMKRTLVDDVSLQIPDRALIAVIGPSGAGKSTFLNCLLGDINPDRGRIEYHGLDMAQFGPALSSQIGMVPQEDVLHRDLTAEQVLEATAALRLPEDVDKKGRRTRVSAVIESLGLTEHARTPVKQLSGGQRKRVSTAMELLTGPRYLFLDEPTSGLDPDMDYEVMDLLRRMAHGEVGGREGSTVVVITHSTANLDLADKVLVLAPGGSVAYFGDPDGMMPYFDRSQDLGPQVREVYKGLKEDPDAAAAAFRAETSQEAHDQVTAHTPSSAPHQGARRGIFQLGVLLRRQLQLMRTDLTSALVTTFIAPALLSLLVLVVPGEHGLTYPESTDSEINQPQIVLIVILLAAVAIGLFPACRTFLDEKRIFLRETRTGLGVWPYVGAKTLVTIVTSLIQSAILVFMVLFLVPHDQFASWGPMWLELWIVTFLLIMTSWLLGFLVSALVGRSDVAMNTASLLVVVQLIFCGGLFAMEGAPDGVSKAVPTRWAYAAMAQSADLNEIVRTAAVTLPQEESNEAAQESHDEAVASAEEAGAPAPAPLELPEIDTSGAVLDSMWKQGTLNWWGSTGITMGFGVVFLLLSVFSIRRVKKRKR</sequence>
<evidence type="ECO:0000259" key="11">
    <source>
        <dbReference type="PROSITE" id="PS50006"/>
    </source>
</evidence>
<dbReference type="Pfam" id="PF00005">
    <property type="entry name" value="ABC_tran"/>
    <property type="match status" value="1"/>
</dbReference>
<feature type="transmembrane region" description="Helical" evidence="10">
    <location>
        <begin position="762"/>
        <end position="784"/>
    </location>
</feature>
<feature type="region of interest" description="Disordered" evidence="9">
    <location>
        <begin position="851"/>
        <end position="879"/>
    </location>
</feature>
<keyword evidence="7 10" id="KW-1133">Transmembrane helix</keyword>
<dbReference type="SMART" id="SM00382">
    <property type="entry name" value="AAA"/>
    <property type="match status" value="1"/>
</dbReference>
<keyword evidence="14" id="KW-1185">Reference proteome</keyword>
<dbReference type="OrthoDB" id="9804819at2"/>
<evidence type="ECO:0000256" key="5">
    <source>
        <dbReference type="ARBA" id="ARBA00022741"/>
    </source>
</evidence>
<name>A0A5J5KW79_9MICC</name>
<dbReference type="Gene3D" id="3.40.50.300">
    <property type="entry name" value="P-loop containing nucleotide triphosphate hydrolases"/>
    <property type="match status" value="1"/>
</dbReference>
<feature type="domain" description="FHA" evidence="11">
    <location>
        <begin position="238"/>
        <end position="287"/>
    </location>
</feature>
<dbReference type="AlphaFoldDB" id="A0A5J5KW79"/>
<dbReference type="InterPro" id="IPR008984">
    <property type="entry name" value="SMAD_FHA_dom_sf"/>
</dbReference>
<keyword evidence="5" id="KW-0547">Nucleotide-binding</keyword>
<proteinExistence type="predicted"/>
<evidence type="ECO:0000256" key="4">
    <source>
        <dbReference type="ARBA" id="ARBA00022692"/>
    </source>
</evidence>
<evidence type="ECO:0000256" key="2">
    <source>
        <dbReference type="ARBA" id="ARBA00022448"/>
    </source>
</evidence>
<dbReference type="InterPro" id="IPR013525">
    <property type="entry name" value="ABC2_TM"/>
</dbReference>
<feature type="region of interest" description="Disordered" evidence="9">
    <location>
        <begin position="1"/>
        <end position="22"/>
    </location>
</feature>
<dbReference type="Pfam" id="PF00498">
    <property type="entry name" value="FHA"/>
    <property type="match status" value="2"/>
</dbReference>
<dbReference type="GO" id="GO:0016020">
    <property type="term" value="C:membrane"/>
    <property type="evidence" value="ECO:0007669"/>
    <property type="project" value="UniProtKB-SubCell"/>
</dbReference>
<evidence type="ECO:0000313" key="13">
    <source>
        <dbReference type="EMBL" id="KAA9393762.1"/>
    </source>
</evidence>
<dbReference type="InterPro" id="IPR003439">
    <property type="entry name" value="ABC_transporter-like_ATP-bd"/>
</dbReference>
<evidence type="ECO:0000313" key="14">
    <source>
        <dbReference type="Proteomes" id="UP000325957"/>
    </source>
</evidence>
<dbReference type="InterPro" id="IPR050352">
    <property type="entry name" value="ABCG_transporters"/>
</dbReference>
<evidence type="ECO:0000256" key="3">
    <source>
        <dbReference type="ARBA" id="ARBA00022553"/>
    </source>
</evidence>
<protein>
    <submittedName>
        <fullName evidence="13">ATP-binding cassette domain-containing protein</fullName>
    </submittedName>
</protein>
<gene>
    <name evidence="13" type="ORF">FCK90_10065</name>
</gene>
<evidence type="ECO:0000259" key="12">
    <source>
        <dbReference type="PROSITE" id="PS50893"/>
    </source>
</evidence>
<dbReference type="InterPro" id="IPR003593">
    <property type="entry name" value="AAA+_ATPase"/>
</dbReference>
<feature type="transmembrane region" description="Helical" evidence="10">
    <location>
        <begin position="902"/>
        <end position="924"/>
    </location>
</feature>
<evidence type="ECO:0000256" key="9">
    <source>
        <dbReference type="SAM" id="MobiDB-lite"/>
    </source>
</evidence>
<feature type="transmembrane region" description="Helical" evidence="10">
    <location>
        <begin position="679"/>
        <end position="701"/>
    </location>
</feature>
<dbReference type="GO" id="GO:0016887">
    <property type="term" value="F:ATP hydrolysis activity"/>
    <property type="evidence" value="ECO:0007669"/>
    <property type="project" value="InterPro"/>
</dbReference>
<feature type="region of interest" description="Disordered" evidence="9">
    <location>
        <begin position="104"/>
        <end position="128"/>
    </location>
</feature>
<feature type="domain" description="FHA" evidence="11">
    <location>
        <begin position="21"/>
        <end position="70"/>
    </location>
</feature>
<evidence type="ECO:0000256" key="1">
    <source>
        <dbReference type="ARBA" id="ARBA00004141"/>
    </source>
</evidence>
<accession>A0A5J5KW79</accession>
<keyword evidence="8 10" id="KW-0472">Membrane</keyword>
<dbReference type="CDD" id="cd00060">
    <property type="entry name" value="FHA"/>
    <property type="match status" value="1"/>
</dbReference>
<dbReference type="GO" id="GO:0005524">
    <property type="term" value="F:ATP binding"/>
    <property type="evidence" value="ECO:0007669"/>
    <property type="project" value="UniProtKB-KW"/>
</dbReference>
<dbReference type="RefSeq" id="WP_158034182.1">
    <property type="nucleotide sequence ID" value="NZ_ML708620.1"/>
</dbReference>
<keyword evidence="4 10" id="KW-0812">Transmembrane</keyword>
<feature type="transmembrane region" description="Helical" evidence="10">
    <location>
        <begin position="791"/>
        <end position="811"/>
    </location>
</feature>
<feature type="transmembrane region" description="Helical" evidence="10">
    <location>
        <begin position="721"/>
        <end position="747"/>
    </location>
</feature>
<evidence type="ECO:0000256" key="7">
    <source>
        <dbReference type="ARBA" id="ARBA00022989"/>
    </source>
</evidence>
<reference evidence="13 14" key="1">
    <citation type="submission" date="2019-05" db="EMBL/GenBank/DDBJ databases">
        <title>Kocuria coralli sp. nov., a novel actinobacterium isolated from coral reef seawater.</title>
        <authorList>
            <person name="Li J."/>
        </authorList>
    </citation>
    <scope>NUCLEOTIDE SEQUENCE [LARGE SCALE GENOMIC DNA]</scope>
    <source>
        <strain evidence="13 14">SCSIO 13007</strain>
    </source>
</reference>
<evidence type="ECO:0000256" key="10">
    <source>
        <dbReference type="SAM" id="Phobius"/>
    </source>
</evidence>
<dbReference type="PROSITE" id="PS50006">
    <property type="entry name" value="FHA_DOMAIN"/>
    <property type="match status" value="2"/>
</dbReference>
<dbReference type="InterPro" id="IPR000253">
    <property type="entry name" value="FHA_dom"/>
</dbReference>
<organism evidence="13 14">
    <name type="scientific">Kocuria coralli</name>
    <dbReference type="NCBI Taxonomy" id="1461025"/>
    <lineage>
        <taxon>Bacteria</taxon>
        <taxon>Bacillati</taxon>
        <taxon>Actinomycetota</taxon>
        <taxon>Actinomycetes</taxon>
        <taxon>Micrococcales</taxon>
        <taxon>Micrococcaceae</taxon>
        <taxon>Kocuria</taxon>
    </lineage>
</organism>
<feature type="compositionally biased region" description="Low complexity" evidence="9">
    <location>
        <begin position="865"/>
        <end position="879"/>
    </location>
</feature>
<feature type="region of interest" description="Disordered" evidence="9">
    <location>
        <begin position="159"/>
        <end position="191"/>
    </location>
</feature>
<evidence type="ECO:0000256" key="8">
    <source>
        <dbReference type="ARBA" id="ARBA00023136"/>
    </source>
</evidence>
<comment type="subcellular location">
    <subcellularLocation>
        <location evidence="1">Membrane</location>
        <topology evidence="1">Multi-pass membrane protein</topology>
    </subcellularLocation>
</comment>
<dbReference type="PANTHER" id="PTHR48041">
    <property type="entry name" value="ABC TRANSPORTER G FAMILY MEMBER 28"/>
    <property type="match status" value="1"/>
</dbReference>
<feature type="domain" description="ABC transporter" evidence="12">
    <location>
        <begin position="325"/>
        <end position="571"/>
    </location>
</feature>
<dbReference type="SUPFAM" id="SSF52540">
    <property type="entry name" value="P-loop containing nucleoside triphosphate hydrolases"/>
    <property type="match status" value="1"/>
</dbReference>
<dbReference type="EMBL" id="SZWF01000014">
    <property type="protein sequence ID" value="KAA9393762.1"/>
    <property type="molecule type" value="Genomic_DNA"/>
</dbReference>
<dbReference type="Gene3D" id="2.60.200.20">
    <property type="match status" value="2"/>
</dbReference>
<dbReference type="SMART" id="SM00240">
    <property type="entry name" value="FHA"/>
    <property type="match status" value="2"/>
</dbReference>
<dbReference type="SUPFAM" id="SSF49879">
    <property type="entry name" value="SMAD/FHA domain"/>
    <property type="match status" value="2"/>
</dbReference>
<keyword evidence="6 13" id="KW-0067">ATP-binding</keyword>
<evidence type="ECO:0000256" key="6">
    <source>
        <dbReference type="ARBA" id="ARBA00022840"/>
    </source>
</evidence>
<dbReference type="InterPro" id="IPR027417">
    <property type="entry name" value="P-loop_NTPase"/>
</dbReference>
<dbReference type="GO" id="GO:0140359">
    <property type="term" value="F:ABC-type transporter activity"/>
    <property type="evidence" value="ECO:0007669"/>
    <property type="project" value="InterPro"/>
</dbReference>
<dbReference type="PROSITE" id="PS50893">
    <property type="entry name" value="ABC_TRANSPORTER_2"/>
    <property type="match status" value="1"/>
</dbReference>
<dbReference type="Proteomes" id="UP000325957">
    <property type="component" value="Unassembled WGS sequence"/>
</dbReference>
<keyword evidence="3" id="KW-0597">Phosphoprotein</keyword>
<comment type="caution">
    <text evidence="13">The sequence shown here is derived from an EMBL/GenBank/DDBJ whole genome shotgun (WGS) entry which is preliminary data.</text>
</comment>
<feature type="transmembrane region" description="Helical" evidence="10">
    <location>
        <begin position="637"/>
        <end position="659"/>
    </location>
</feature>
<dbReference type="Pfam" id="PF01061">
    <property type="entry name" value="ABC2_membrane"/>
    <property type="match status" value="1"/>
</dbReference>